<dbReference type="NCBIfam" id="NF005965">
    <property type="entry name" value="PRK08055.1"/>
    <property type="match status" value="1"/>
</dbReference>
<gene>
    <name evidence="8" type="ORF">F3J38_02445</name>
</gene>
<comment type="caution">
    <text evidence="8">The sequence shown here is derived from an EMBL/GenBank/DDBJ whole genome shotgun (WGS) entry which is preliminary data.</text>
</comment>
<dbReference type="PROSITE" id="PS51168">
    <property type="entry name" value="CHORISMATE_MUT_2"/>
    <property type="match status" value="1"/>
</dbReference>
<dbReference type="EMBL" id="VWXD01000001">
    <property type="protein sequence ID" value="NIE98937.1"/>
    <property type="molecule type" value="Genomic_DNA"/>
</dbReference>
<proteinExistence type="predicted"/>
<dbReference type="RefSeq" id="WP_167135562.1">
    <property type="nucleotide sequence ID" value="NZ_VWXD01000001.1"/>
</dbReference>
<evidence type="ECO:0000256" key="2">
    <source>
        <dbReference type="ARBA" id="ARBA00012404"/>
    </source>
</evidence>
<evidence type="ECO:0000259" key="7">
    <source>
        <dbReference type="PROSITE" id="PS51168"/>
    </source>
</evidence>
<evidence type="ECO:0000313" key="9">
    <source>
        <dbReference type="Proteomes" id="UP000780690"/>
    </source>
</evidence>
<dbReference type="Gene3D" id="1.20.59.10">
    <property type="entry name" value="Chorismate mutase"/>
    <property type="match status" value="1"/>
</dbReference>
<comment type="function">
    <text evidence="5">Catalyzes the Claisen rearrangement of chorismate to prephenate.</text>
</comment>
<sequence length="182" mass="20319">MNRNYFSKIILLIGLSCSATVLAASEINSDVASLINQRLSYMKDVAGYKAANHLAIEDLPQEEKVLASATQQAEKLGLEGESVKPFVQAQMDAAKAIQYRYRADWLSTPEQNWQPLPLDQVRTKINALSASILSGIRTDLTRGEHFSSEATFLQALNQTHLAESDKARLWETLQKVRLKQSQ</sequence>
<dbReference type="PIRSF" id="PIRSF026640">
    <property type="entry name" value="Peripl_chor_mut"/>
    <property type="match status" value="1"/>
</dbReference>
<feature type="signal peptide" evidence="6">
    <location>
        <begin position="1"/>
        <end position="23"/>
    </location>
</feature>
<feature type="domain" description="Chorismate mutase" evidence="7">
    <location>
        <begin position="11"/>
        <end position="102"/>
    </location>
</feature>
<dbReference type="InterPro" id="IPR036979">
    <property type="entry name" value="CM_dom_sf"/>
</dbReference>
<dbReference type="InterPro" id="IPR051331">
    <property type="entry name" value="Chorismate_mutase-related"/>
</dbReference>
<dbReference type="GO" id="GO:0004106">
    <property type="term" value="F:chorismate mutase activity"/>
    <property type="evidence" value="ECO:0007669"/>
    <property type="project" value="UniProtKB-EC"/>
</dbReference>
<organism evidence="8 9">
    <name type="scientific">Candidatus Pantoea formicae</name>
    <dbReference type="NCBI Taxonomy" id="2608355"/>
    <lineage>
        <taxon>Bacteria</taxon>
        <taxon>Pseudomonadati</taxon>
        <taxon>Pseudomonadota</taxon>
        <taxon>Gammaproteobacteria</taxon>
        <taxon>Enterobacterales</taxon>
        <taxon>Erwiniaceae</taxon>
        <taxon>Pantoea</taxon>
    </lineage>
</organism>
<dbReference type="EC" id="5.4.99.5" evidence="2 5"/>
<comment type="catalytic activity">
    <reaction evidence="5">
        <text>chorismate = prephenate</text>
        <dbReference type="Rhea" id="RHEA:13897"/>
        <dbReference type="ChEBI" id="CHEBI:29748"/>
        <dbReference type="ChEBI" id="CHEBI:29934"/>
        <dbReference type="EC" id="5.4.99.5"/>
    </reaction>
</comment>
<dbReference type="SMART" id="SM00830">
    <property type="entry name" value="CM_2"/>
    <property type="match status" value="1"/>
</dbReference>
<keyword evidence="4 5" id="KW-0413">Isomerase</keyword>
<evidence type="ECO:0000256" key="4">
    <source>
        <dbReference type="ARBA" id="ARBA00023235"/>
    </source>
</evidence>
<feature type="chain" id="PRO_5047268587" description="Chorismate mutase" evidence="6">
    <location>
        <begin position="24"/>
        <end position="182"/>
    </location>
</feature>
<protein>
    <recommendedName>
        <fullName evidence="2 5">Chorismate mutase</fullName>
        <ecNumber evidence="2 5">5.4.99.5</ecNumber>
    </recommendedName>
</protein>
<dbReference type="Proteomes" id="UP000780690">
    <property type="component" value="Unassembled WGS sequence"/>
</dbReference>
<evidence type="ECO:0000256" key="5">
    <source>
        <dbReference type="PIRNR" id="PIRNR026640"/>
    </source>
</evidence>
<dbReference type="InterPro" id="IPR008240">
    <property type="entry name" value="Chorismate_mutase_periplasmic"/>
</dbReference>
<dbReference type="PANTHER" id="PTHR38041:SF2">
    <property type="entry name" value="SECRETED CHORISMATE MUTASE"/>
    <property type="match status" value="1"/>
</dbReference>
<name>A0ABX0QPD7_9GAMM</name>
<keyword evidence="3 6" id="KW-0732">Signal</keyword>
<comment type="pathway">
    <text evidence="1 5">Metabolic intermediate biosynthesis; prephenate biosynthesis; prephenate from chorismate: step 1/1.</text>
</comment>
<reference evidence="8 9" key="1">
    <citation type="journal article" date="2019" name="bioRxiv">
        <title>Bacteria contribute to plant secondary compound degradation in a generalist herbivore system.</title>
        <authorList>
            <person name="Francoeur C.B."/>
            <person name="Khadempour L."/>
            <person name="Moreira-Soto R.D."/>
            <person name="Gotting K."/>
            <person name="Book A.J."/>
            <person name="Pinto-Tomas A.A."/>
            <person name="Keefover-Ring K."/>
            <person name="Currie C.R."/>
        </authorList>
    </citation>
    <scope>NUCLEOTIDE SEQUENCE [LARGE SCALE GENOMIC DNA]</scope>
    <source>
        <strain evidence="8 9">Acro-805</strain>
    </source>
</reference>
<evidence type="ECO:0000256" key="3">
    <source>
        <dbReference type="ARBA" id="ARBA00022729"/>
    </source>
</evidence>
<accession>A0ABX0QPD7</accession>
<evidence type="ECO:0000256" key="1">
    <source>
        <dbReference type="ARBA" id="ARBA00004817"/>
    </source>
</evidence>
<dbReference type="InterPro" id="IPR036263">
    <property type="entry name" value="Chorismate_II_sf"/>
</dbReference>
<keyword evidence="9" id="KW-1185">Reference proteome</keyword>
<evidence type="ECO:0000256" key="6">
    <source>
        <dbReference type="SAM" id="SignalP"/>
    </source>
</evidence>
<dbReference type="InterPro" id="IPR002701">
    <property type="entry name" value="CM_II_prokaryot"/>
</dbReference>
<dbReference type="SUPFAM" id="SSF48600">
    <property type="entry name" value="Chorismate mutase II"/>
    <property type="match status" value="1"/>
</dbReference>
<dbReference type="Pfam" id="PF01817">
    <property type="entry name" value="CM_2"/>
    <property type="match status" value="1"/>
</dbReference>
<dbReference type="NCBIfam" id="TIGR01806">
    <property type="entry name" value="CM_mono2"/>
    <property type="match status" value="1"/>
</dbReference>
<dbReference type="PANTHER" id="PTHR38041">
    <property type="entry name" value="CHORISMATE MUTASE"/>
    <property type="match status" value="1"/>
</dbReference>
<evidence type="ECO:0000313" key="8">
    <source>
        <dbReference type="EMBL" id="NIE98937.1"/>
    </source>
</evidence>